<feature type="chain" id="PRO_5017479512" evidence="1">
    <location>
        <begin position="24"/>
        <end position="161"/>
    </location>
</feature>
<dbReference type="Ensembl" id="ENSPMET00000026098.1">
    <property type="protein sequence ID" value="ENSPMEP00000017273.1"/>
    <property type="gene ID" value="ENSPMEG00000020101.1"/>
</dbReference>
<reference evidence="2" key="1">
    <citation type="submission" date="2025-08" db="UniProtKB">
        <authorList>
            <consortium name="Ensembl"/>
        </authorList>
    </citation>
    <scope>IDENTIFICATION</scope>
</reference>
<evidence type="ECO:0000313" key="3">
    <source>
        <dbReference type="Proteomes" id="UP000261480"/>
    </source>
</evidence>
<sequence>DLSLAYLLMIDFLIIQLLNSCKAYTSLTFKPCHYVLKSSLEVQQHYLHILFQKSQLPGPPSTRPDQQKPSHFTGHYSVLPPRETINLVGGNRDVLINNTYGDLFFVTKACENVRGVDGKQPSSIITLSCSLSLCNEHLSLSLSELLAPESCWRSCLVSAGS</sequence>
<name>A0A3B3XQN4_9TELE</name>
<feature type="signal peptide" evidence="1">
    <location>
        <begin position="1"/>
        <end position="23"/>
    </location>
</feature>
<organism evidence="2 3">
    <name type="scientific">Poecilia mexicana</name>
    <dbReference type="NCBI Taxonomy" id="48701"/>
    <lineage>
        <taxon>Eukaryota</taxon>
        <taxon>Metazoa</taxon>
        <taxon>Chordata</taxon>
        <taxon>Craniata</taxon>
        <taxon>Vertebrata</taxon>
        <taxon>Euteleostomi</taxon>
        <taxon>Actinopterygii</taxon>
        <taxon>Neopterygii</taxon>
        <taxon>Teleostei</taxon>
        <taxon>Neoteleostei</taxon>
        <taxon>Acanthomorphata</taxon>
        <taxon>Ovalentaria</taxon>
        <taxon>Atherinomorphae</taxon>
        <taxon>Cyprinodontiformes</taxon>
        <taxon>Poeciliidae</taxon>
        <taxon>Poeciliinae</taxon>
        <taxon>Poecilia</taxon>
    </lineage>
</organism>
<evidence type="ECO:0000256" key="1">
    <source>
        <dbReference type="SAM" id="SignalP"/>
    </source>
</evidence>
<reference evidence="2" key="2">
    <citation type="submission" date="2025-09" db="UniProtKB">
        <authorList>
            <consortium name="Ensembl"/>
        </authorList>
    </citation>
    <scope>IDENTIFICATION</scope>
</reference>
<evidence type="ECO:0000313" key="2">
    <source>
        <dbReference type="Ensembl" id="ENSPMEP00000017273.1"/>
    </source>
</evidence>
<keyword evidence="3" id="KW-1185">Reference proteome</keyword>
<proteinExistence type="predicted"/>
<protein>
    <submittedName>
        <fullName evidence="2">Uncharacterized protein</fullName>
    </submittedName>
</protein>
<dbReference type="AlphaFoldDB" id="A0A3B3XQN4"/>
<keyword evidence="1" id="KW-0732">Signal</keyword>
<accession>A0A3B3XQN4</accession>
<dbReference type="Proteomes" id="UP000261480">
    <property type="component" value="Unplaced"/>
</dbReference>